<keyword evidence="5" id="KW-1185">Reference proteome</keyword>
<dbReference type="Pfam" id="PF00106">
    <property type="entry name" value="adh_short"/>
    <property type="match status" value="2"/>
</dbReference>
<accession>A0A9P0F1S2</accession>
<evidence type="ECO:0000313" key="5">
    <source>
        <dbReference type="Proteomes" id="UP001152759"/>
    </source>
</evidence>
<dbReference type="Gene3D" id="3.40.50.720">
    <property type="entry name" value="NAD(P)-binding Rossmann-like Domain"/>
    <property type="match status" value="1"/>
</dbReference>
<sequence length="262" mass="28860">MAGIHSVLVTGAWRGIGLEFTKQFLTNPDFRAEIVIATCLVPAEAKDLLELQEKHSALHILELDVTKFDTFNELVNKVQAIVGHRGLTLLINNAGIGSPMHKLESIDADRYIAVLKTNTVGPVLLTKALLPLLRQSASVNAARYHDRPLSITRAAVINITSIFASILQTGSDKTMEKVRAYGYRESKTALNMATQLMSRELEEDGILVESIHPGFVITDMTAQLKATTTTETSVTSMLKTMLDFSEKNKIGFRSYDGEIIPF</sequence>
<evidence type="ECO:0000313" key="4">
    <source>
        <dbReference type="EMBL" id="CAH0386012.1"/>
    </source>
</evidence>
<evidence type="ECO:0000256" key="2">
    <source>
        <dbReference type="ARBA" id="ARBA00023002"/>
    </source>
</evidence>
<name>A0A9P0F1S2_BEMTA</name>
<dbReference type="InterPro" id="IPR051468">
    <property type="entry name" value="Fungal_SecMetab_SDRs"/>
</dbReference>
<organism evidence="4 5">
    <name type="scientific">Bemisia tabaci</name>
    <name type="common">Sweetpotato whitefly</name>
    <name type="synonym">Aleurodes tabaci</name>
    <dbReference type="NCBI Taxonomy" id="7038"/>
    <lineage>
        <taxon>Eukaryota</taxon>
        <taxon>Metazoa</taxon>
        <taxon>Ecdysozoa</taxon>
        <taxon>Arthropoda</taxon>
        <taxon>Hexapoda</taxon>
        <taxon>Insecta</taxon>
        <taxon>Pterygota</taxon>
        <taxon>Neoptera</taxon>
        <taxon>Paraneoptera</taxon>
        <taxon>Hemiptera</taxon>
        <taxon>Sternorrhyncha</taxon>
        <taxon>Aleyrodoidea</taxon>
        <taxon>Aleyrodidae</taxon>
        <taxon>Aleyrodinae</taxon>
        <taxon>Bemisia</taxon>
    </lineage>
</organism>
<dbReference type="AlphaFoldDB" id="A0A9P0F1S2"/>
<gene>
    <name evidence="4" type="ORF">BEMITA_LOCUS5179</name>
</gene>
<reference evidence="4" key="1">
    <citation type="submission" date="2021-12" db="EMBL/GenBank/DDBJ databases">
        <authorList>
            <person name="King R."/>
        </authorList>
    </citation>
    <scope>NUCLEOTIDE SEQUENCE</scope>
</reference>
<dbReference type="InterPro" id="IPR036291">
    <property type="entry name" value="NAD(P)-bd_dom_sf"/>
</dbReference>
<evidence type="ECO:0000256" key="1">
    <source>
        <dbReference type="ARBA" id="ARBA00022857"/>
    </source>
</evidence>
<dbReference type="GO" id="GO:0016491">
    <property type="term" value="F:oxidoreductase activity"/>
    <property type="evidence" value="ECO:0007669"/>
    <property type="project" value="UniProtKB-KW"/>
</dbReference>
<dbReference type="PANTHER" id="PTHR43544">
    <property type="entry name" value="SHORT-CHAIN DEHYDROGENASE/REDUCTASE"/>
    <property type="match status" value="1"/>
</dbReference>
<dbReference type="InterPro" id="IPR002347">
    <property type="entry name" value="SDR_fam"/>
</dbReference>
<dbReference type="KEGG" id="btab:109043321"/>
<dbReference type="PANTHER" id="PTHR43544:SF7">
    <property type="entry name" value="NADB-LER2"/>
    <property type="match status" value="1"/>
</dbReference>
<dbReference type="GO" id="GO:0005737">
    <property type="term" value="C:cytoplasm"/>
    <property type="evidence" value="ECO:0007669"/>
    <property type="project" value="TreeGrafter"/>
</dbReference>
<comment type="similarity">
    <text evidence="3">Belongs to the short-chain dehydrogenases/reductases (SDR) family.</text>
</comment>
<keyword evidence="1" id="KW-0521">NADP</keyword>
<dbReference type="EMBL" id="OU963864">
    <property type="protein sequence ID" value="CAH0386012.1"/>
    <property type="molecule type" value="Genomic_DNA"/>
</dbReference>
<evidence type="ECO:0000256" key="3">
    <source>
        <dbReference type="RuleBase" id="RU000363"/>
    </source>
</evidence>
<dbReference type="Proteomes" id="UP001152759">
    <property type="component" value="Chromosome 3"/>
</dbReference>
<dbReference type="PRINTS" id="PR00081">
    <property type="entry name" value="GDHRDH"/>
</dbReference>
<protein>
    <submittedName>
        <fullName evidence="4">Uncharacterized protein</fullName>
    </submittedName>
</protein>
<dbReference type="SUPFAM" id="SSF51735">
    <property type="entry name" value="NAD(P)-binding Rossmann-fold domains"/>
    <property type="match status" value="1"/>
</dbReference>
<keyword evidence="2" id="KW-0560">Oxidoreductase</keyword>
<dbReference type="PRINTS" id="PR00080">
    <property type="entry name" value="SDRFAMILY"/>
</dbReference>
<proteinExistence type="inferred from homology"/>